<comment type="caution">
    <text evidence="1">The sequence shown here is derived from an EMBL/GenBank/DDBJ whole genome shotgun (WGS) entry which is preliminary data.</text>
</comment>
<feature type="non-terminal residue" evidence="1">
    <location>
        <position position="48"/>
    </location>
</feature>
<dbReference type="EMBL" id="RJVG01000004">
    <property type="protein sequence ID" value="ROR28421.1"/>
    <property type="molecule type" value="Genomic_DNA"/>
</dbReference>
<evidence type="ECO:0000313" key="2">
    <source>
        <dbReference type="Proteomes" id="UP000273083"/>
    </source>
</evidence>
<keyword evidence="2" id="KW-1185">Reference proteome</keyword>
<protein>
    <submittedName>
        <fullName evidence="1">Uncharacterized protein</fullName>
    </submittedName>
</protein>
<gene>
    <name evidence="1" type="ORF">EDD66_1041</name>
</gene>
<dbReference type="AlphaFoldDB" id="A0A3N1XQH9"/>
<dbReference type="Proteomes" id="UP000273083">
    <property type="component" value="Unassembled WGS sequence"/>
</dbReference>
<sequence length="48" mass="5459">MSTKANFKREEIGAHNPMFTQTRAIIEAPFYGNNVIKVSTLREAYELA</sequence>
<evidence type="ECO:0000313" key="1">
    <source>
        <dbReference type="EMBL" id="ROR28421.1"/>
    </source>
</evidence>
<organism evidence="1 2">
    <name type="scientific">Mobilisporobacter senegalensis</name>
    <dbReference type="NCBI Taxonomy" id="1329262"/>
    <lineage>
        <taxon>Bacteria</taxon>
        <taxon>Bacillati</taxon>
        <taxon>Bacillota</taxon>
        <taxon>Clostridia</taxon>
        <taxon>Lachnospirales</taxon>
        <taxon>Lachnospiraceae</taxon>
        <taxon>Mobilisporobacter</taxon>
    </lineage>
</organism>
<reference evidence="1 2" key="1">
    <citation type="submission" date="2018-11" db="EMBL/GenBank/DDBJ databases">
        <title>Genomic Encyclopedia of Type Strains, Phase IV (KMG-IV): sequencing the most valuable type-strain genomes for metagenomic binning, comparative biology and taxonomic classification.</title>
        <authorList>
            <person name="Goeker M."/>
        </authorList>
    </citation>
    <scope>NUCLEOTIDE SEQUENCE [LARGE SCALE GENOMIC DNA]</scope>
    <source>
        <strain evidence="1 2">DSM 26537</strain>
    </source>
</reference>
<name>A0A3N1XQH9_9FIRM</name>
<proteinExistence type="predicted"/>
<accession>A0A3N1XQH9</accession>